<evidence type="ECO:0000256" key="1">
    <source>
        <dbReference type="SAM" id="Coils"/>
    </source>
</evidence>
<dbReference type="GO" id="GO:0003677">
    <property type="term" value="F:DNA binding"/>
    <property type="evidence" value="ECO:0007669"/>
    <property type="project" value="UniProtKB-KW"/>
</dbReference>
<dbReference type="SUPFAM" id="SSF46785">
    <property type="entry name" value="Winged helix' DNA-binding domain"/>
    <property type="match status" value="1"/>
</dbReference>
<dbReference type="InterPro" id="IPR011991">
    <property type="entry name" value="ArsR-like_HTH"/>
</dbReference>
<dbReference type="CDD" id="cd00090">
    <property type="entry name" value="HTH_ARSR"/>
    <property type="match status" value="1"/>
</dbReference>
<comment type="caution">
    <text evidence="3">The sequence shown here is derived from an EMBL/GenBank/DDBJ whole genome shotgun (WGS) entry which is preliminary data.</text>
</comment>
<sequence length="106" mass="12455">MLRNCLEEYGSFNKSEWSILNALRESDKRFGELVVETGFSKPVVSETSKRLIKKQLIEKKSIDKDRRVRVYSITDKGKKKYDETKDEVINELKKVKKEVEEAIEEV</sequence>
<dbReference type="EMBL" id="MSDW01000001">
    <property type="protein sequence ID" value="OKY78359.1"/>
    <property type="molecule type" value="Genomic_DNA"/>
</dbReference>
<dbReference type="PANTHER" id="PTHR33164">
    <property type="entry name" value="TRANSCRIPTIONAL REGULATOR, MARR FAMILY"/>
    <property type="match status" value="1"/>
</dbReference>
<organism evidence="3 4">
    <name type="scientific">Methanohalarchaeum thermophilum</name>
    <dbReference type="NCBI Taxonomy" id="1903181"/>
    <lineage>
        <taxon>Archaea</taxon>
        <taxon>Methanobacteriati</taxon>
        <taxon>Methanobacteriota</taxon>
        <taxon>Methanonatronarchaeia</taxon>
        <taxon>Methanonatronarchaeales</taxon>
        <taxon>Methanonatronarchaeaceae</taxon>
        <taxon>Candidatus Methanohalarchaeum</taxon>
    </lineage>
</organism>
<dbReference type="Pfam" id="PF12802">
    <property type="entry name" value="MarR_2"/>
    <property type="match status" value="1"/>
</dbReference>
<name>A0A1Q6DVG0_METT1</name>
<dbReference type="PANTHER" id="PTHR33164:SF57">
    <property type="entry name" value="MARR-FAMILY TRANSCRIPTIONAL REGULATOR"/>
    <property type="match status" value="1"/>
</dbReference>
<evidence type="ECO:0000313" key="4">
    <source>
        <dbReference type="Proteomes" id="UP000185744"/>
    </source>
</evidence>
<dbReference type="InterPro" id="IPR036390">
    <property type="entry name" value="WH_DNA-bd_sf"/>
</dbReference>
<proteinExistence type="predicted"/>
<dbReference type="Gene3D" id="1.10.10.10">
    <property type="entry name" value="Winged helix-like DNA-binding domain superfamily/Winged helix DNA-binding domain"/>
    <property type="match status" value="1"/>
</dbReference>
<keyword evidence="4" id="KW-1185">Reference proteome</keyword>
<dbReference type="InterPro" id="IPR000835">
    <property type="entry name" value="HTH_MarR-typ"/>
</dbReference>
<dbReference type="GO" id="GO:0006950">
    <property type="term" value="P:response to stress"/>
    <property type="evidence" value="ECO:0007669"/>
    <property type="project" value="TreeGrafter"/>
</dbReference>
<dbReference type="GO" id="GO:0003700">
    <property type="term" value="F:DNA-binding transcription factor activity"/>
    <property type="evidence" value="ECO:0007669"/>
    <property type="project" value="InterPro"/>
</dbReference>
<keyword evidence="3" id="KW-0238">DNA-binding</keyword>
<evidence type="ECO:0000259" key="2">
    <source>
        <dbReference type="SMART" id="SM00347"/>
    </source>
</evidence>
<feature type="domain" description="HTH marR-type" evidence="2">
    <location>
        <begin position="4"/>
        <end position="104"/>
    </location>
</feature>
<dbReference type="InterPro" id="IPR036388">
    <property type="entry name" value="WH-like_DNA-bd_sf"/>
</dbReference>
<dbReference type="InParanoid" id="A0A1Q6DVG0"/>
<feature type="coiled-coil region" evidence="1">
    <location>
        <begin position="78"/>
        <end position="105"/>
    </location>
</feature>
<gene>
    <name evidence="3" type="ORF">BTN85_0849</name>
</gene>
<protein>
    <submittedName>
        <fullName evidence="3">DNA-binding transcriptional regulator HxlR family</fullName>
    </submittedName>
</protein>
<evidence type="ECO:0000313" key="3">
    <source>
        <dbReference type="EMBL" id="OKY78359.1"/>
    </source>
</evidence>
<dbReference type="AlphaFoldDB" id="A0A1Q6DVG0"/>
<keyword evidence="1" id="KW-0175">Coiled coil</keyword>
<accession>A0A1Q6DVG0</accession>
<reference evidence="3" key="1">
    <citation type="submission" date="2016-12" db="EMBL/GenBank/DDBJ databases">
        <title>Discovery of methanogenic haloarchaea.</title>
        <authorList>
            <person name="Sorokin D.Y."/>
            <person name="Makarova K.S."/>
            <person name="Abbas B."/>
            <person name="Ferrer M."/>
            <person name="Golyshin P.N."/>
        </authorList>
    </citation>
    <scope>NUCLEOTIDE SEQUENCE [LARGE SCALE GENOMIC DNA]</scope>
    <source>
        <strain evidence="3">HMET1</strain>
    </source>
</reference>
<dbReference type="InterPro" id="IPR039422">
    <property type="entry name" value="MarR/SlyA-like"/>
</dbReference>
<dbReference type="SMART" id="SM00347">
    <property type="entry name" value="HTH_MARR"/>
    <property type="match status" value="1"/>
</dbReference>
<dbReference type="Proteomes" id="UP000185744">
    <property type="component" value="Unassembled WGS sequence"/>
</dbReference>